<evidence type="ECO:0000256" key="8">
    <source>
        <dbReference type="ARBA" id="ARBA00023136"/>
    </source>
</evidence>
<feature type="active site" evidence="9">
    <location>
        <position position="148"/>
    </location>
</feature>
<dbReference type="PROSITE" id="PS00855">
    <property type="entry name" value="SPASE_II"/>
    <property type="match status" value="1"/>
</dbReference>
<organism evidence="12 13">
    <name type="scientific">Brevundimonas vitisensis</name>
    <dbReference type="NCBI Taxonomy" id="2800818"/>
    <lineage>
        <taxon>Bacteria</taxon>
        <taxon>Pseudomonadati</taxon>
        <taxon>Pseudomonadota</taxon>
        <taxon>Alphaproteobacteria</taxon>
        <taxon>Caulobacterales</taxon>
        <taxon>Caulobacteraceae</taxon>
        <taxon>Brevundimonas</taxon>
    </lineage>
</organism>
<evidence type="ECO:0000313" key="12">
    <source>
        <dbReference type="EMBL" id="QQQ18352.1"/>
    </source>
</evidence>
<dbReference type="PRINTS" id="PR00781">
    <property type="entry name" value="LIPOSIGPTASE"/>
</dbReference>
<proteinExistence type="inferred from homology"/>
<dbReference type="HAMAP" id="MF_00161">
    <property type="entry name" value="LspA"/>
    <property type="match status" value="1"/>
</dbReference>
<dbReference type="EC" id="3.4.23.36" evidence="9"/>
<keyword evidence="8 9" id="KW-0472">Membrane</keyword>
<comment type="catalytic activity">
    <reaction evidence="9 10">
        <text>Release of signal peptides from bacterial membrane prolipoproteins. Hydrolyzes -Xaa-Yaa-Zaa-|-(S,diacylglyceryl)Cys-, in which Xaa is hydrophobic (preferably Leu), and Yaa (Ala or Ser) and Zaa (Gly or Ala) have small, neutral side chains.</text>
        <dbReference type="EC" id="3.4.23.36"/>
    </reaction>
</comment>
<evidence type="ECO:0000256" key="4">
    <source>
        <dbReference type="ARBA" id="ARBA00022692"/>
    </source>
</evidence>
<dbReference type="RefSeq" id="WP_201102723.1">
    <property type="nucleotide sequence ID" value="NZ_CP067977.1"/>
</dbReference>
<evidence type="ECO:0000313" key="13">
    <source>
        <dbReference type="Proteomes" id="UP000595448"/>
    </source>
</evidence>
<keyword evidence="7 9" id="KW-1133">Transmembrane helix</keyword>
<dbReference type="PANTHER" id="PTHR33695:SF1">
    <property type="entry name" value="LIPOPROTEIN SIGNAL PEPTIDASE"/>
    <property type="match status" value="1"/>
</dbReference>
<comment type="similarity">
    <text evidence="1 9 11">Belongs to the peptidase A8 family.</text>
</comment>
<keyword evidence="4 9" id="KW-0812">Transmembrane</keyword>
<dbReference type="GO" id="GO:0004190">
    <property type="term" value="F:aspartic-type endopeptidase activity"/>
    <property type="evidence" value="ECO:0007669"/>
    <property type="project" value="UniProtKB-EC"/>
</dbReference>
<reference evidence="12 13" key="1">
    <citation type="submission" date="2021-01" db="EMBL/GenBank/DDBJ databases">
        <title>Brevundimonas vitis sp. nov., an bacterium isolated from grape (Vitis vinifera).</title>
        <authorList>
            <person name="Jiang L."/>
            <person name="Lee J."/>
        </authorList>
    </citation>
    <scope>NUCLEOTIDE SEQUENCE [LARGE SCALE GENOMIC DNA]</scope>
    <source>
        <strain evidence="12 13">GRTSA-9</strain>
    </source>
</reference>
<evidence type="ECO:0000256" key="9">
    <source>
        <dbReference type="HAMAP-Rule" id="MF_00161"/>
    </source>
</evidence>
<evidence type="ECO:0000256" key="10">
    <source>
        <dbReference type="RuleBase" id="RU000594"/>
    </source>
</evidence>
<feature type="transmembrane region" description="Helical" evidence="9">
    <location>
        <begin position="103"/>
        <end position="120"/>
    </location>
</feature>
<feature type="active site" evidence="9">
    <location>
        <position position="130"/>
    </location>
</feature>
<dbReference type="Pfam" id="PF01252">
    <property type="entry name" value="Peptidase_A8"/>
    <property type="match status" value="1"/>
</dbReference>
<keyword evidence="13" id="KW-1185">Reference proteome</keyword>
<comment type="subcellular location">
    <subcellularLocation>
        <location evidence="9">Cell membrane</location>
        <topology evidence="9">Multi-pass membrane protein</topology>
    </subcellularLocation>
</comment>
<evidence type="ECO:0000256" key="3">
    <source>
        <dbReference type="ARBA" id="ARBA00022670"/>
    </source>
</evidence>
<dbReference type="InterPro" id="IPR001872">
    <property type="entry name" value="Peptidase_A8"/>
</dbReference>
<dbReference type="PANTHER" id="PTHR33695">
    <property type="entry name" value="LIPOPROTEIN SIGNAL PEPTIDASE"/>
    <property type="match status" value="1"/>
</dbReference>
<dbReference type="EMBL" id="CP067977">
    <property type="protein sequence ID" value="QQQ18352.1"/>
    <property type="molecule type" value="Genomic_DNA"/>
</dbReference>
<evidence type="ECO:0000256" key="2">
    <source>
        <dbReference type="ARBA" id="ARBA00022475"/>
    </source>
</evidence>
<accession>A0ABX7BLA0</accession>
<evidence type="ECO:0000256" key="7">
    <source>
        <dbReference type="ARBA" id="ARBA00022989"/>
    </source>
</evidence>
<feature type="transmembrane region" description="Helical" evidence="9">
    <location>
        <begin position="140"/>
        <end position="160"/>
    </location>
</feature>
<sequence length="178" mass="18770">MKPVANIPRIAWAAYGFALAIIVIDQLTKAWVLAGVDASVSQIPDGYLLHEVAPPLFNLTFVLNDGVSFGLFGGGSARWVLSVFSLIVAGVLAVWATRTDRRLLISAIGLVMGGALGNVIDRIRFGGVVDFLDFSGTGLFPWIFNVADSAITVGVVLLILDSLLSERAAKVGAAVEKS</sequence>
<comment type="pathway">
    <text evidence="9">Protein modification; lipoprotein biosynthesis (signal peptide cleavage).</text>
</comment>
<feature type="transmembrane region" description="Helical" evidence="9">
    <location>
        <begin position="12"/>
        <end position="34"/>
    </location>
</feature>
<feature type="transmembrane region" description="Helical" evidence="9">
    <location>
        <begin position="77"/>
        <end position="96"/>
    </location>
</feature>
<evidence type="ECO:0000256" key="5">
    <source>
        <dbReference type="ARBA" id="ARBA00022750"/>
    </source>
</evidence>
<evidence type="ECO:0000256" key="1">
    <source>
        <dbReference type="ARBA" id="ARBA00006139"/>
    </source>
</evidence>
<dbReference type="Proteomes" id="UP000595448">
    <property type="component" value="Chromosome"/>
</dbReference>
<comment type="function">
    <text evidence="9 10">This protein specifically catalyzes the removal of signal peptides from prolipoproteins.</text>
</comment>
<dbReference type="NCBIfam" id="TIGR00077">
    <property type="entry name" value="lspA"/>
    <property type="match status" value="1"/>
</dbReference>
<keyword evidence="5 9" id="KW-0064">Aspartyl protease</keyword>
<protein>
    <recommendedName>
        <fullName evidence="9">Lipoprotein signal peptidase</fullName>
        <ecNumber evidence="9">3.4.23.36</ecNumber>
    </recommendedName>
    <alternativeName>
        <fullName evidence="9">Prolipoprotein signal peptidase</fullName>
    </alternativeName>
    <alternativeName>
        <fullName evidence="9">Signal peptidase II</fullName>
        <shortName evidence="9">SPase II</shortName>
    </alternativeName>
</protein>
<evidence type="ECO:0000256" key="11">
    <source>
        <dbReference type="RuleBase" id="RU004181"/>
    </source>
</evidence>
<keyword evidence="2 9" id="KW-1003">Cell membrane</keyword>
<keyword evidence="3 9" id="KW-0645">Protease</keyword>
<keyword evidence="6 9" id="KW-0378">Hydrolase</keyword>
<name>A0ABX7BLA0_9CAUL</name>
<gene>
    <name evidence="9 12" type="primary">lspA</name>
    <name evidence="12" type="ORF">JIP62_13825</name>
</gene>
<evidence type="ECO:0000256" key="6">
    <source>
        <dbReference type="ARBA" id="ARBA00022801"/>
    </source>
</evidence>